<dbReference type="EMBL" id="KQ087295">
    <property type="protein sequence ID" value="KLT38599.1"/>
    <property type="molecule type" value="Genomic_DNA"/>
</dbReference>
<dbReference type="AlphaFoldDB" id="A0A0J1ATF5"/>
<sequence>MPPRLTPFPASCGASCDRDVWLSRGGYHMVDMCSQCLVVVVVQIVTPHMATTWHHPHDNQAFQS</sequence>
<accession>A0A0J1ATF5</accession>
<evidence type="ECO:0000313" key="2">
    <source>
        <dbReference type="Proteomes" id="UP000053611"/>
    </source>
</evidence>
<dbReference type="Proteomes" id="UP000053611">
    <property type="component" value="Unassembled WGS sequence"/>
</dbReference>
<name>A0A0J1ATF5_9TREE</name>
<keyword evidence="2" id="KW-1185">Reference proteome</keyword>
<protein>
    <submittedName>
        <fullName evidence="1">Uncharacterized protein</fullName>
    </submittedName>
</protein>
<evidence type="ECO:0000313" key="1">
    <source>
        <dbReference type="EMBL" id="KLT38599.1"/>
    </source>
</evidence>
<gene>
    <name evidence="1" type="ORF">CC85DRAFT_289379</name>
</gene>
<organism evidence="1 2">
    <name type="scientific">Cutaneotrichosporon oleaginosum</name>
    <dbReference type="NCBI Taxonomy" id="879819"/>
    <lineage>
        <taxon>Eukaryota</taxon>
        <taxon>Fungi</taxon>
        <taxon>Dikarya</taxon>
        <taxon>Basidiomycota</taxon>
        <taxon>Agaricomycotina</taxon>
        <taxon>Tremellomycetes</taxon>
        <taxon>Trichosporonales</taxon>
        <taxon>Trichosporonaceae</taxon>
        <taxon>Cutaneotrichosporon</taxon>
    </lineage>
</organism>
<proteinExistence type="predicted"/>
<reference evidence="1 2" key="1">
    <citation type="submission" date="2015-03" db="EMBL/GenBank/DDBJ databases">
        <title>Genomics and transcriptomics of the oil-accumulating basidiomycete yeast T. oleaginosus allow insights into substrate utilization and the diverse evolutionary trajectories of mating systems in fungi.</title>
        <authorList>
            <consortium name="DOE Joint Genome Institute"/>
            <person name="Kourist R."/>
            <person name="Kracht O."/>
            <person name="Bracharz F."/>
            <person name="Lipzen A."/>
            <person name="Nolan M."/>
            <person name="Ohm R."/>
            <person name="Grigoriev I."/>
            <person name="Sun S."/>
            <person name="Heitman J."/>
            <person name="Bruck T."/>
            <person name="Nowrousian M."/>
        </authorList>
    </citation>
    <scope>NUCLEOTIDE SEQUENCE [LARGE SCALE GENOMIC DNA]</scope>
    <source>
        <strain evidence="1 2">IBC0246</strain>
    </source>
</reference>